<sequence length="32" mass="3790">MAAKRYELTDTQWERIKDMIPKAKTGRPPKDD</sequence>
<dbReference type="EMBL" id="JBEPLZ010000026">
    <property type="protein sequence ID" value="MET3573195.1"/>
    <property type="molecule type" value="Genomic_DNA"/>
</dbReference>
<keyword evidence="2" id="KW-1185">Reference proteome</keyword>
<evidence type="ECO:0000313" key="1">
    <source>
        <dbReference type="EMBL" id="MET3573195.1"/>
    </source>
</evidence>
<accession>A0ABV2G4J5</accession>
<gene>
    <name evidence="1" type="ORF">ABID13_004855</name>
</gene>
<evidence type="ECO:0000313" key="2">
    <source>
        <dbReference type="Proteomes" id="UP001549200"/>
    </source>
</evidence>
<name>A0ABV2G4J5_9FIRM</name>
<organism evidence="1 2">
    <name type="scientific">Enterocloster citroniae</name>
    <dbReference type="NCBI Taxonomy" id="358743"/>
    <lineage>
        <taxon>Bacteria</taxon>
        <taxon>Bacillati</taxon>
        <taxon>Bacillota</taxon>
        <taxon>Clostridia</taxon>
        <taxon>Lachnospirales</taxon>
        <taxon>Lachnospiraceae</taxon>
        <taxon>Enterocloster</taxon>
    </lineage>
</organism>
<dbReference type="Proteomes" id="UP001549200">
    <property type="component" value="Unassembled WGS sequence"/>
</dbReference>
<protein>
    <submittedName>
        <fullName evidence="1">Transposase</fullName>
    </submittedName>
</protein>
<reference evidence="1 2" key="1">
    <citation type="submission" date="2024-06" db="EMBL/GenBank/DDBJ databases">
        <title>Genomic Encyclopedia of Type Strains, Phase IV (KMG-IV): sequencing the most valuable type-strain genomes for metagenomic binning, comparative biology and taxonomic classification.</title>
        <authorList>
            <person name="Goeker M."/>
        </authorList>
    </citation>
    <scope>NUCLEOTIDE SEQUENCE [LARGE SCALE GENOMIC DNA]</scope>
    <source>
        <strain evidence="1 2">DSM 19261</strain>
    </source>
</reference>
<comment type="caution">
    <text evidence="1">The sequence shown here is derived from an EMBL/GenBank/DDBJ whole genome shotgun (WGS) entry which is preliminary data.</text>
</comment>
<proteinExistence type="predicted"/>